<evidence type="ECO:0000256" key="6">
    <source>
        <dbReference type="ARBA" id="ARBA00023163"/>
    </source>
</evidence>
<gene>
    <name evidence="11" type="ORF">DL764_010501</name>
</gene>
<name>A0A4V1X8P2_9PEZI</name>
<evidence type="ECO:0000259" key="10">
    <source>
        <dbReference type="PROSITE" id="PS50048"/>
    </source>
</evidence>
<comment type="caution">
    <text evidence="11">The sequence shown here is derived from an EMBL/GenBank/DDBJ whole genome shotgun (WGS) entry which is preliminary data.</text>
</comment>
<dbReference type="OrthoDB" id="422427at2759"/>
<keyword evidence="9" id="KW-0812">Transmembrane</keyword>
<dbReference type="GO" id="GO:0000981">
    <property type="term" value="F:DNA-binding transcription factor activity, RNA polymerase II-specific"/>
    <property type="evidence" value="ECO:0007669"/>
    <property type="project" value="InterPro"/>
</dbReference>
<dbReference type="Pfam" id="PF00172">
    <property type="entry name" value="Zn_clus"/>
    <property type="match status" value="1"/>
</dbReference>
<evidence type="ECO:0000256" key="4">
    <source>
        <dbReference type="ARBA" id="ARBA00023015"/>
    </source>
</evidence>
<keyword evidence="4" id="KW-0805">Transcription regulation</keyword>
<feature type="region of interest" description="Disordered" evidence="8">
    <location>
        <begin position="1"/>
        <end position="35"/>
    </location>
</feature>
<comment type="subcellular location">
    <subcellularLocation>
        <location evidence="1">Nucleus</location>
    </subcellularLocation>
</comment>
<keyword evidence="6" id="KW-0804">Transcription</keyword>
<proteinExistence type="predicted"/>
<keyword evidence="7" id="KW-0539">Nucleus</keyword>
<evidence type="ECO:0000256" key="3">
    <source>
        <dbReference type="ARBA" id="ARBA00022833"/>
    </source>
</evidence>
<evidence type="ECO:0000313" key="11">
    <source>
        <dbReference type="EMBL" id="RYO75331.1"/>
    </source>
</evidence>
<organism evidence="11 12">
    <name type="scientific">Monosporascus ibericus</name>
    <dbReference type="NCBI Taxonomy" id="155417"/>
    <lineage>
        <taxon>Eukaryota</taxon>
        <taxon>Fungi</taxon>
        <taxon>Dikarya</taxon>
        <taxon>Ascomycota</taxon>
        <taxon>Pezizomycotina</taxon>
        <taxon>Sordariomycetes</taxon>
        <taxon>Xylariomycetidae</taxon>
        <taxon>Xylariales</taxon>
        <taxon>Xylariales incertae sedis</taxon>
        <taxon>Monosporascus</taxon>
    </lineage>
</organism>
<dbReference type="InterPro" id="IPR001138">
    <property type="entry name" value="Zn2Cys6_DnaBD"/>
</dbReference>
<evidence type="ECO:0000256" key="8">
    <source>
        <dbReference type="SAM" id="MobiDB-lite"/>
    </source>
</evidence>
<dbReference type="InterPro" id="IPR036864">
    <property type="entry name" value="Zn2-C6_fun-type_DNA-bd_sf"/>
</dbReference>
<dbReference type="InterPro" id="IPR051711">
    <property type="entry name" value="Stress_Response_Reg"/>
</dbReference>
<evidence type="ECO:0000256" key="7">
    <source>
        <dbReference type="ARBA" id="ARBA00023242"/>
    </source>
</evidence>
<dbReference type="GO" id="GO:0006351">
    <property type="term" value="P:DNA-templated transcription"/>
    <property type="evidence" value="ECO:0007669"/>
    <property type="project" value="InterPro"/>
</dbReference>
<dbReference type="EMBL" id="QJNU01001565">
    <property type="protein sequence ID" value="RYO75331.1"/>
    <property type="molecule type" value="Genomic_DNA"/>
</dbReference>
<feature type="domain" description="Zn(2)-C6 fungal-type" evidence="10">
    <location>
        <begin position="38"/>
        <end position="67"/>
    </location>
</feature>
<dbReference type="GO" id="GO:0008270">
    <property type="term" value="F:zinc ion binding"/>
    <property type="evidence" value="ECO:0007669"/>
    <property type="project" value="InterPro"/>
</dbReference>
<dbReference type="PROSITE" id="PS00463">
    <property type="entry name" value="ZN2_CY6_FUNGAL_1"/>
    <property type="match status" value="1"/>
</dbReference>
<evidence type="ECO:0000256" key="1">
    <source>
        <dbReference type="ARBA" id="ARBA00004123"/>
    </source>
</evidence>
<evidence type="ECO:0000256" key="5">
    <source>
        <dbReference type="ARBA" id="ARBA00023125"/>
    </source>
</evidence>
<sequence>MPATPSTGEPSQGIGGRSGPPRSRPLWKKKPHRRSPHACDECRLRKRACDATEPCGPCRNASLNCTYHFRRPVPPPTLRIRNLQHHLRLARSWLQEVQKNVPELPGLDIDNCLRILDFTLPEDQSTSPQQQATSPSQGSRKATLSNMLAGCDRLTTVAPGATWFYGAYSELSFILRTLEVFEQDAAVPPDQRFLVVSNLFNHPLPPQENAIPSPKASLPSPDIILGLVNAVFAKNHPMLSFLPERHVKDMADALAGPQGLSVSDQSLSLFHLTLALGYLFDSSKHREEGCHDILQRATRHFHIGLSMLRPTQANDVTTLQAVLCAIVFLISTSRMTSAHSLIGTACSSALRLGLHSAGVDPSASSAEDRQARTRLFATVLRLDMFASLILDLPPFLHRDTLSLPHIARLASEAEVEGDLRTAAALRLVCLLVIPLSKRMYGTVVSPGHEDSSAVDIKHFEEAQNEFRRWKTDASSLLTSLGHNKELKLIKDDLEMTYNLGHIILCRPFLHYLRVMADGGSISVMQSYHALACIKLASSTIVRAHEMLNEGLLLAGFWPSIYTVFLSVMCLIFLIAAHHGTSRPSKAWQRAAVGIRIITAFKCVDDCSTPCLEVLKMVMNELSHTVYFDFIEMETSVIRNCDKSMSSGRTSQVQSPITPSHPDYQEDRLSIHGHRPLNMRNNAWPNFGLDIPENSYVDMVSEADRMLVQAEEMSTEFDFPDMLNLSDTEWDIKSN</sequence>
<dbReference type="SMART" id="SM00066">
    <property type="entry name" value="GAL4"/>
    <property type="match status" value="1"/>
</dbReference>
<dbReference type="Gene3D" id="4.10.240.10">
    <property type="entry name" value="Zn(2)-C6 fungal-type DNA-binding domain"/>
    <property type="match status" value="1"/>
</dbReference>
<accession>A0A4V1X8P2</accession>
<dbReference type="GO" id="GO:0045944">
    <property type="term" value="P:positive regulation of transcription by RNA polymerase II"/>
    <property type="evidence" value="ECO:0007669"/>
    <property type="project" value="TreeGrafter"/>
</dbReference>
<dbReference type="SMART" id="SM00906">
    <property type="entry name" value="Fungal_trans"/>
    <property type="match status" value="1"/>
</dbReference>
<feature type="compositionally biased region" description="Basic residues" evidence="8">
    <location>
        <begin position="25"/>
        <end position="35"/>
    </location>
</feature>
<reference evidence="11 12" key="1">
    <citation type="submission" date="2018-06" db="EMBL/GenBank/DDBJ databases">
        <title>Complete Genomes of Monosporascus.</title>
        <authorList>
            <person name="Robinson A.J."/>
            <person name="Natvig D.O."/>
        </authorList>
    </citation>
    <scope>NUCLEOTIDE SEQUENCE [LARGE SCALE GENOMIC DNA]</scope>
    <source>
        <strain evidence="11 12">CBS 110550</strain>
    </source>
</reference>
<dbReference type="PANTHER" id="PTHR47540">
    <property type="entry name" value="THIAMINE REPRESSIBLE GENES REGULATORY PROTEIN THI5"/>
    <property type="match status" value="1"/>
</dbReference>
<dbReference type="AlphaFoldDB" id="A0A4V1X8P2"/>
<evidence type="ECO:0000256" key="9">
    <source>
        <dbReference type="SAM" id="Phobius"/>
    </source>
</evidence>
<protein>
    <recommendedName>
        <fullName evidence="10">Zn(2)-C6 fungal-type domain-containing protein</fullName>
    </recommendedName>
</protein>
<keyword evidence="2" id="KW-0479">Metal-binding</keyword>
<keyword evidence="5" id="KW-0238">DNA-binding</keyword>
<dbReference type="Pfam" id="PF04082">
    <property type="entry name" value="Fungal_trans"/>
    <property type="match status" value="1"/>
</dbReference>
<dbReference type="SUPFAM" id="SSF57701">
    <property type="entry name" value="Zn2/Cys6 DNA-binding domain"/>
    <property type="match status" value="1"/>
</dbReference>
<dbReference type="CDD" id="cd12148">
    <property type="entry name" value="fungal_TF_MHR"/>
    <property type="match status" value="1"/>
</dbReference>
<dbReference type="InterPro" id="IPR007219">
    <property type="entry name" value="XnlR_reg_dom"/>
</dbReference>
<keyword evidence="9" id="KW-0472">Membrane</keyword>
<feature type="transmembrane region" description="Helical" evidence="9">
    <location>
        <begin position="551"/>
        <end position="575"/>
    </location>
</feature>
<dbReference type="PANTHER" id="PTHR47540:SF1">
    <property type="entry name" value="ACTIVATOR OF STRESS GENES 1-RELATED"/>
    <property type="match status" value="1"/>
</dbReference>
<evidence type="ECO:0000256" key="2">
    <source>
        <dbReference type="ARBA" id="ARBA00022723"/>
    </source>
</evidence>
<keyword evidence="9" id="KW-1133">Transmembrane helix</keyword>
<dbReference type="GO" id="GO:0043565">
    <property type="term" value="F:sequence-specific DNA binding"/>
    <property type="evidence" value="ECO:0007669"/>
    <property type="project" value="TreeGrafter"/>
</dbReference>
<dbReference type="PROSITE" id="PS50048">
    <property type="entry name" value="ZN2_CY6_FUNGAL_2"/>
    <property type="match status" value="1"/>
</dbReference>
<keyword evidence="12" id="KW-1185">Reference proteome</keyword>
<evidence type="ECO:0000313" key="12">
    <source>
        <dbReference type="Proteomes" id="UP000293360"/>
    </source>
</evidence>
<keyword evidence="3" id="KW-0862">Zinc</keyword>
<dbReference type="CDD" id="cd00067">
    <property type="entry name" value="GAL4"/>
    <property type="match status" value="1"/>
</dbReference>
<dbReference type="Proteomes" id="UP000293360">
    <property type="component" value="Unassembled WGS sequence"/>
</dbReference>
<dbReference type="GO" id="GO:0005634">
    <property type="term" value="C:nucleus"/>
    <property type="evidence" value="ECO:0007669"/>
    <property type="project" value="UniProtKB-SubCell"/>
</dbReference>